<comment type="caution">
    <text evidence="2">The sequence shown here is derived from an EMBL/GenBank/DDBJ whole genome shotgun (WGS) entry which is preliminary data.</text>
</comment>
<evidence type="ECO:0000313" key="3">
    <source>
        <dbReference type="Proteomes" id="UP000622552"/>
    </source>
</evidence>
<keyword evidence="1" id="KW-0472">Membrane</keyword>
<sequence>MSISRAASPREDALTTFFGAWLVGGALTDGWAHNNIRALETIFTPWHAILYSGFVATALWTVFLAYRRRDGHRLWWRDAWPAGYKVGVVGAVIFFFAGNLDLVWHSVFGIETDLDALFSPTHIGLAIGSGLLLTSPLRSWWAAGSTGTLRTAAGIGALVLGTTSTAVFLIYASAFQSIEPTRPYAGAQGTPGYLAASMSLTSYLVTTALLVLPLTLVLRRRSAVPGTATALVAVVALFAVGILDLPGTQTVAAGAATAGAVVVDILVGYLDRARGLDAPLRLPLAGALFGAVVWSAHLLALDLLEGVRWPVELWSGTIVMSAAVGALIGGLAARPAEVVVSRPVRAGSVVRS</sequence>
<feature type="transmembrane region" description="Helical" evidence="1">
    <location>
        <begin position="116"/>
        <end position="137"/>
    </location>
</feature>
<feature type="transmembrane region" description="Helical" evidence="1">
    <location>
        <begin position="223"/>
        <end position="243"/>
    </location>
</feature>
<feature type="transmembrane region" description="Helical" evidence="1">
    <location>
        <begin position="149"/>
        <end position="172"/>
    </location>
</feature>
<gene>
    <name evidence="2" type="ORF">IW245_004044</name>
</gene>
<feature type="transmembrane region" description="Helical" evidence="1">
    <location>
        <begin position="282"/>
        <end position="301"/>
    </location>
</feature>
<keyword evidence="1" id="KW-0812">Transmembrane</keyword>
<feature type="transmembrane region" description="Helical" evidence="1">
    <location>
        <begin position="313"/>
        <end position="333"/>
    </location>
</feature>
<protein>
    <submittedName>
        <fullName evidence="2">Uncharacterized protein</fullName>
    </submittedName>
</protein>
<dbReference type="AlphaFoldDB" id="A0A8J7KGX8"/>
<accession>A0A8J7KGX8</accession>
<keyword evidence="3" id="KW-1185">Reference proteome</keyword>
<feature type="transmembrane region" description="Helical" evidence="1">
    <location>
        <begin position="192"/>
        <end position="216"/>
    </location>
</feature>
<reference evidence="2" key="1">
    <citation type="submission" date="2020-11" db="EMBL/GenBank/DDBJ databases">
        <title>Sequencing the genomes of 1000 actinobacteria strains.</title>
        <authorList>
            <person name="Klenk H.-P."/>
        </authorList>
    </citation>
    <scope>NUCLEOTIDE SEQUENCE</scope>
    <source>
        <strain evidence="2">DSM 45356</strain>
    </source>
</reference>
<feature type="transmembrane region" description="Helical" evidence="1">
    <location>
        <begin position="86"/>
        <end position="104"/>
    </location>
</feature>
<dbReference type="EMBL" id="JADOUF010000001">
    <property type="protein sequence ID" value="MBG6137850.1"/>
    <property type="molecule type" value="Genomic_DNA"/>
</dbReference>
<keyword evidence="1" id="KW-1133">Transmembrane helix</keyword>
<feature type="transmembrane region" description="Helical" evidence="1">
    <location>
        <begin position="44"/>
        <end position="66"/>
    </location>
</feature>
<evidence type="ECO:0000256" key="1">
    <source>
        <dbReference type="SAM" id="Phobius"/>
    </source>
</evidence>
<evidence type="ECO:0000313" key="2">
    <source>
        <dbReference type="EMBL" id="MBG6137850.1"/>
    </source>
</evidence>
<name>A0A8J7KGX8_9ACTN</name>
<proteinExistence type="predicted"/>
<feature type="transmembrane region" description="Helical" evidence="1">
    <location>
        <begin position="249"/>
        <end position="270"/>
    </location>
</feature>
<organism evidence="2 3">
    <name type="scientific">Longispora fulva</name>
    <dbReference type="NCBI Taxonomy" id="619741"/>
    <lineage>
        <taxon>Bacteria</taxon>
        <taxon>Bacillati</taxon>
        <taxon>Actinomycetota</taxon>
        <taxon>Actinomycetes</taxon>
        <taxon>Micromonosporales</taxon>
        <taxon>Micromonosporaceae</taxon>
        <taxon>Longispora</taxon>
    </lineage>
</organism>
<dbReference type="RefSeq" id="WP_197004669.1">
    <property type="nucleotide sequence ID" value="NZ_BONS01000017.1"/>
</dbReference>
<dbReference type="Proteomes" id="UP000622552">
    <property type="component" value="Unassembled WGS sequence"/>
</dbReference>